<dbReference type="InterPro" id="IPR002088">
    <property type="entry name" value="Prenyl_trans_a"/>
</dbReference>
<evidence type="ECO:0000313" key="7">
    <source>
        <dbReference type="Proteomes" id="UP000281406"/>
    </source>
</evidence>
<dbReference type="OrthoDB" id="5358702at2759"/>
<evidence type="ECO:0000256" key="1">
    <source>
        <dbReference type="ARBA" id="ARBA00006734"/>
    </source>
</evidence>
<dbReference type="AlphaFoldDB" id="A0A3N0Y8N7"/>
<dbReference type="Pfam" id="PF01239">
    <property type="entry name" value="PPTA"/>
    <property type="match status" value="4"/>
</dbReference>
<dbReference type="SUPFAM" id="SSF48439">
    <property type="entry name" value="Protein prenylyltransferase"/>
    <property type="match status" value="1"/>
</dbReference>
<accession>A0A3N0Y8N7</accession>
<dbReference type="EMBL" id="RJVU01049572">
    <property type="protein sequence ID" value="ROL42504.1"/>
    <property type="molecule type" value="Genomic_DNA"/>
</dbReference>
<dbReference type="PROSITE" id="PS51147">
    <property type="entry name" value="PFTA"/>
    <property type="match status" value="2"/>
</dbReference>
<sequence>MAESEEEVDVLVQRVVKDINNAFKRNPNIDEIGLIPCPEARYNRSPIVLVENKLGVESWCVKFLLPYVHNKLLLYRQRKQWLDREALVDITCTLLLLNPDFTTAWNVRKELLQCGVLNPEKDLYLGKLALSKHPKSPETWIHRRWVLEQLQKECSSSGQELKDQAEPRGDAVRRRQCERLQRVLQEEMRVCTDAAGRYPSNYNAWSHRIWVLQNMAKGSLKLCEAEQDRVLWELNEAAGATAQHASRAAELLLCHSRRHRFRYSGLEYKVLHDELSSTRLWVSMHVSDHSGFHYRQHLLKALAREFSQVGERDLHPTQQPNGESTAGASDDNHRNDVIPQLFHREMEFCTDLIESYPGHETLWCHRRHVFYLWHQWQREHTRRAGSQSPPLTHTDVLLSEEPCDDGSASQAMDVDCVLDGSKHGSYTQDTKRLKRGPLLPHPGLPSEHTFVSRILTGCRSPEQSRFAIAYRKWLDSVIVWESCDRSTYFWLRPPTPSSLKTAGLLGWFVRDALPELIPTHDENP</sequence>
<evidence type="ECO:0000313" key="6">
    <source>
        <dbReference type="EMBL" id="ROL42504.1"/>
    </source>
</evidence>
<feature type="compositionally biased region" description="Polar residues" evidence="5">
    <location>
        <begin position="316"/>
        <end position="327"/>
    </location>
</feature>
<evidence type="ECO:0000256" key="2">
    <source>
        <dbReference type="ARBA" id="ARBA00022602"/>
    </source>
</evidence>
<evidence type="ECO:0000256" key="3">
    <source>
        <dbReference type="ARBA" id="ARBA00022679"/>
    </source>
</evidence>
<comment type="similarity">
    <text evidence="1">Belongs to the protein prenyltransferase subunit alpha family.</text>
</comment>
<organism evidence="6 7">
    <name type="scientific">Anabarilius grahami</name>
    <name type="common">Kanglang fish</name>
    <name type="synonym">Barilius grahami</name>
    <dbReference type="NCBI Taxonomy" id="495550"/>
    <lineage>
        <taxon>Eukaryota</taxon>
        <taxon>Metazoa</taxon>
        <taxon>Chordata</taxon>
        <taxon>Craniata</taxon>
        <taxon>Vertebrata</taxon>
        <taxon>Euteleostomi</taxon>
        <taxon>Actinopterygii</taxon>
        <taxon>Neopterygii</taxon>
        <taxon>Teleostei</taxon>
        <taxon>Ostariophysi</taxon>
        <taxon>Cypriniformes</taxon>
        <taxon>Xenocyprididae</taxon>
        <taxon>Xenocypridinae</taxon>
        <taxon>Xenocypridinae incertae sedis</taxon>
        <taxon>Anabarilius</taxon>
    </lineage>
</organism>
<dbReference type="Gene3D" id="1.25.40.120">
    <property type="entry name" value="Protein prenylyltransferase"/>
    <property type="match status" value="2"/>
</dbReference>
<comment type="caution">
    <text evidence="6">The sequence shown here is derived from an EMBL/GenBank/DDBJ whole genome shotgun (WGS) entry which is preliminary data.</text>
</comment>
<dbReference type="GO" id="GO:0005737">
    <property type="term" value="C:cytoplasm"/>
    <property type="evidence" value="ECO:0007669"/>
    <property type="project" value="TreeGrafter"/>
</dbReference>
<dbReference type="GO" id="GO:0008318">
    <property type="term" value="F:protein prenyltransferase activity"/>
    <property type="evidence" value="ECO:0007669"/>
    <property type="project" value="InterPro"/>
</dbReference>
<dbReference type="Proteomes" id="UP000281406">
    <property type="component" value="Unassembled WGS sequence"/>
</dbReference>
<dbReference type="PANTHER" id="PTHR11129">
    <property type="entry name" value="PROTEIN FARNESYLTRANSFERASE ALPHA SUBUNIT/RAB GERANYLGERANYL TRANSFERASE ALPHA SUBUNIT"/>
    <property type="match status" value="1"/>
</dbReference>
<keyword evidence="3 6" id="KW-0808">Transferase</keyword>
<keyword evidence="4" id="KW-0677">Repeat</keyword>
<feature type="region of interest" description="Disordered" evidence="5">
    <location>
        <begin position="313"/>
        <end position="334"/>
    </location>
</feature>
<proteinExistence type="inferred from homology"/>
<keyword evidence="2" id="KW-0637">Prenyltransferase</keyword>
<protein>
    <submittedName>
        <fullName evidence="6">Protein prenyltransferase alpha subunit repeat-containing protein 1</fullName>
    </submittedName>
</protein>
<reference evidence="6 7" key="1">
    <citation type="submission" date="2018-10" db="EMBL/GenBank/DDBJ databases">
        <title>Genome assembly for a Yunnan-Guizhou Plateau 3E fish, Anabarilius grahami (Regan), and its evolutionary and genetic applications.</title>
        <authorList>
            <person name="Jiang W."/>
        </authorList>
    </citation>
    <scope>NUCLEOTIDE SEQUENCE [LARGE SCALE GENOMIC DNA]</scope>
    <source>
        <strain evidence="6">AG-KIZ</strain>
        <tissue evidence="6">Muscle</tissue>
    </source>
</reference>
<dbReference type="PANTHER" id="PTHR11129:SF3">
    <property type="entry name" value="PROTEIN PRENYLTRANSFERASE ALPHA SUBUNIT REPEAT-CONTAINING PROTEIN 1"/>
    <property type="match status" value="1"/>
</dbReference>
<evidence type="ECO:0000256" key="5">
    <source>
        <dbReference type="SAM" id="MobiDB-lite"/>
    </source>
</evidence>
<evidence type="ECO:0000256" key="4">
    <source>
        <dbReference type="ARBA" id="ARBA00022737"/>
    </source>
</evidence>
<name>A0A3N0Y8N7_ANAGA</name>
<gene>
    <name evidence="6" type="ORF">DPX16_13911</name>
</gene>
<keyword evidence="7" id="KW-1185">Reference proteome</keyword>